<evidence type="ECO:0000313" key="5">
    <source>
        <dbReference type="Proteomes" id="UP000023152"/>
    </source>
</evidence>
<dbReference type="CDD" id="cd00198">
    <property type="entry name" value="vWFA"/>
    <property type="match status" value="1"/>
</dbReference>
<evidence type="ECO:0000313" key="4">
    <source>
        <dbReference type="EMBL" id="ETO32919.1"/>
    </source>
</evidence>
<keyword evidence="5" id="KW-1185">Reference proteome</keyword>
<evidence type="ECO:0000259" key="3">
    <source>
        <dbReference type="PROSITE" id="PS50234"/>
    </source>
</evidence>
<dbReference type="SUPFAM" id="SSF53300">
    <property type="entry name" value="vWA-like"/>
    <property type="match status" value="1"/>
</dbReference>
<feature type="transmembrane region" description="Helical" evidence="1">
    <location>
        <begin position="221"/>
        <end position="240"/>
    </location>
</feature>
<reference evidence="4 5" key="1">
    <citation type="journal article" date="2013" name="Curr. Biol.">
        <title>The Genome of the Foraminiferan Reticulomyxa filosa.</title>
        <authorList>
            <person name="Glockner G."/>
            <person name="Hulsmann N."/>
            <person name="Schleicher M."/>
            <person name="Noegel A.A."/>
            <person name="Eichinger L."/>
            <person name="Gallinger C."/>
            <person name="Pawlowski J."/>
            <person name="Sierra R."/>
            <person name="Euteneuer U."/>
            <person name="Pillet L."/>
            <person name="Moustafa A."/>
            <person name="Platzer M."/>
            <person name="Groth M."/>
            <person name="Szafranski K."/>
            <person name="Schliwa M."/>
        </authorList>
    </citation>
    <scope>NUCLEOTIDE SEQUENCE [LARGE SCALE GENOMIC DNA]</scope>
</reference>
<name>X6P4C4_RETFI</name>
<accession>X6P4C4</accession>
<proteinExistence type="predicted"/>
<gene>
    <name evidence="4" type="ORF">RFI_04196</name>
</gene>
<dbReference type="EMBL" id="ASPP01003826">
    <property type="protein sequence ID" value="ETO32919.1"/>
    <property type="molecule type" value="Genomic_DNA"/>
</dbReference>
<sequence length="243" mass="27633">MQLKLLLAVGLAILTWLRFVDAASMYKFLLLKQSNEVVKKKNQKNEWTACASNVTMDVVFTIDASGSIGASSFQVALQWIVQIIDSGLTLDSSVAFIRFATTSQILLDFVQSAPYSQAQLEKFAANIYYTGGNTNTGIQIFFFAFDRCSTIKIPFWLFFFKKKKKIKILSCGIGASDGHVFRTGQSLCKLGEYFDYRWEPLCPWRRYGCVFTGISNEGNGLSVDLSILFTFFFFFFFFFFSDF</sequence>
<feature type="chain" id="PRO_5004977212" description="VWFA domain-containing protein" evidence="2">
    <location>
        <begin position="23"/>
        <end position="243"/>
    </location>
</feature>
<dbReference type="InterPro" id="IPR036465">
    <property type="entry name" value="vWFA_dom_sf"/>
</dbReference>
<feature type="domain" description="VWFA" evidence="3">
    <location>
        <begin position="57"/>
        <end position="137"/>
    </location>
</feature>
<organism evidence="4 5">
    <name type="scientific">Reticulomyxa filosa</name>
    <dbReference type="NCBI Taxonomy" id="46433"/>
    <lineage>
        <taxon>Eukaryota</taxon>
        <taxon>Sar</taxon>
        <taxon>Rhizaria</taxon>
        <taxon>Retaria</taxon>
        <taxon>Foraminifera</taxon>
        <taxon>Monothalamids</taxon>
        <taxon>Reticulomyxidae</taxon>
        <taxon>Reticulomyxa</taxon>
    </lineage>
</organism>
<dbReference type="Proteomes" id="UP000023152">
    <property type="component" value="Unassembled WGS sequence"/>
</dbReference>
<dbReference type="AlphaFoldDB" id="X6P4C4"/>
<dbReference type="Gene3D" id="3.40.50.410">
    <property type="entry name" value="von Willebrand factor, type A domain"/>
    <property type="match status" value="1"/>
</dbReference>
<feature type="transmembrane region" description="Helical" evidence="1">
    <location>
        <begin position="140"/>
        <end position="160"/>
    </location>
</feature>
<dbReference type="PROSITE" id="PS50234">
    <property type="entry name" value="VWFA"/>
    <property type="match status" value="1"/>
</dbReference>
<keyword evidence="1" id="KW-1133">Transmembrane helix</keyword>
<evidence type="ECO:0000256" key="1">
    <source>
        <dbReference type="SAM" id="Phobius"/>
    </source>
</evidence>
<keyword evidence="1" id="KW-0472">Membrane</keyword>
<comment type="caution">
    <text evidence="4">The sequence shown here is derived from an EMBL/GenBank/DDBJ whole genome shotgun (WGS) entry which is preliminary data.</text>
</comment>
<dbReference type="OrthoDB" id="6132182at2759"/>
<protein>
    <recommendedName>
        <fullName evidence="3">VWFA domain-containing protein</fullName>
    </recommendedName>
</protein>
<keyword evidence="1" id="KW-0812">Transmembrane</keyword>
<keyword evidence="2" id="KW-0732">Signal</keyword>
<feature type="signal peptide" evidence="2">
    <location>
        <begin position="1"/>
        <end position="22"/>
    </location>
</feature>
<dbReference type="InterPro" id="IPR002035">
    <property type="entry name" value="VWF_A"/>
</dbReference>
<dbReference type="Pfam" id="PF00092">
    <property type="entry name" value="VWA"/>
    <property type="match status" value="1"/>
</dbReference>
<evidence type="ECO:0000256" key="2">
    <source>
        <dbReference type="SAM" id="SignalP"/>
    </source>
</evidence>